<dbReference type="EMBL" id="JACHCB010000002">
    <property type="protein sequence ID" value="MBB6108670.1"/>
    <property type="molecule type" value="Genomic_DNA"/>
</dbReference>
<feature type="transmembrane region" description="Helical" evidence="1">
    <location>
        <begin position="44"/>
        <end position="68"/>
    </location>
</feature>
<dbReference type="Proteomes" id="UP000541583">
    <property type="component" value="Unassembled WGS sequence"/>
</dbReference>
<keyword evidence="1" id="KW-0812">Transmembrane</keyword>
<evidence type="ECO:0000313" key="3">
    <source>
        <dbReference type="Proteomes" id="UP000541583"/>
    </source>
</evidence>
<evidence type="ECO:0000256" key="1">
    <source>
        <dbReference type="SAM" id="Phobius"/>
    </source>
</evidence>
<organism evidence="2 3">
    <name type="scientific">Mucilaginibacter lappiensis</name>
    <dbReference type="NCBI Taxonomy" id="354630"/>
    <lineage>
        <taxon>Bacteria</taxon>
        <taxon>Pseudomonadati</taxon>
        <taxon>Bacteroidota</taxon>
        <taxon>Sphingobacteriia</taxon>
        <taxon>Sphingobacteriales</taxon>
        <taxon>Sphingobacteriaceae</taxon>
        <taxon>Mucilaginibacter</taxon>
    </lineage>
</organism>
<comment type="caution">
    <text evidence="2">The sequence shown here is derived from an EMBL/GenBank/DDBJ whole genome shotgun (WGS) entry which is preliminary data.</text>
</comment>
<protein>
    <submittedName>
        <fullName evidence="2">Uncharacterized protein</fullName>
    </submittedName>
</protein>
<keyword evidence="1" id="KW-1133">Transmembrane helix</keyword>
<evidence type="ECO:0000313" key="2">
    <source>
        <dbReference type="EMBL" id="MBB6108670.1"/>
    </source>
</evidence>
<reference evidence="2 3" key="1">
    <citation type="submission" date="2020-08" db="EMBL/GenBank/DDBJ databases">
        <title>Genomic Encyclopedia of Type Strains, Phase IV (KMG-V): Genome sequencing to study the core and pangenomes of soil and plant-associated prokaryotes.</title>
        <authorList>
            <person name="Whitman W."/>
        </authorList>
    </citation>
    <scope>NUCLEOTIDE SEQUENCE [LARGE SCALE GENOMIC DNA]</scope>
    <source>
        <strain evidence="2 3">ANJLi2</strain>
    </source>
</reference>
<proteinExistence type="predicted"/>
<name>A0ABR6PFX7_9SPHI</name>
<keyword evidence="1" id="KW-0472">Membrane</keyword>
<accession>A0ABR6PFX7</accession>
<sequence length="74" mass="8441">MIVNGTVENMGRGTRAMYSNAVKRLSVYEAAATADMGNYQYLSIVLFLILKMPAFFLFCMSHFSMFLVNRFVIK</sequence>
<gene>
    <name evidence="2" type="ORF">HDF23_001405</name>
</gene>
<keyword evidence="3" id="KW-1185">Reference proteome</keyword>